<keyword evidence="11" id="KW-1185">Reference proteome</keyword>
<evidence type="ECO:0000256" key="1">
    <source>
        <dbReference type="ARBA" id="ARBA00001974"/>
    </source>
</evidence>
<feature type="domain" description="FAD-binding" evidence="9">
    <location>
        <begin position="5"/>
        <end position="332"/>
    </location>
</feature>
<evidence type="ECO:0000313" key="10">
    <source>
        <dbReference type="EMBL" id="SMC75126.1"/>
    </source>
</evidence>
<dbReference type="NCBIfam" id="NF005691">
    <property type="entry name" value="PRK07494.1"/>
    <property type="match status" value="1"/>
</dbReference>
<dbReference type="GO" id="GO:0006744">
    <property type="term" value="P:ubiquinone biosynthetic process"/>
    <property type="evidence" value="ECO:0007669"/>
    <property type="project" value="UniProtKB-UniPathway"/>
</dbReference>
<evidence type="ECO:0000256" key="3">
    <source>
        <dbReference type="ARBA" id="ARBA00005349"/>
    </source>
</evidence>
<keyword evidence="4" id="KW-0285">Flavoprotein</keyword>
<comment type="cofactor">
    <cofactor evidence="1">
        <name>FAD</name>
        <dbReference type="ChEBI" id="CHEBI:57692"/>
    </cofactor>
</comment>
<comment type="similarity">
    <text evidence="3">Belongs to the UbiH/COQ6 family.</text>
</comment>
<evidence type="ECO:0000313" key="11">
    <source>
        <dbReference type="Proteomes" id="UP000192656"/>
    </source>
</evidence>
<dbReference type="GO" id="GO:0004497">
    <property type="term" value="F:monooxygenase activity"/>
    <property type="evidence" value="ECO:0007669"/>
    <property type="project" value="UniProtKB-KW"/>
</dbReference>
<dbReference type="GO" id="GO:0071949">
    <property type="term" value="F:FAD binding"/>
    <property type="evidence" value="ECO:0007669"/>
    <property type="project" value="InterPro"/>
</dbReference>
<evidence type="ECO:0000256" key="5">
    <source>
        <dbReference type="ARBA" id="ARBA00022827"/>
    </source>
</evidence>
<dbReference type="Gene3D" id="3.50.50.60">
    <property type="entry name" value="FAD/NAD(P)-binding domain"/>
    <property type="match status" value="2"/>
</dbReference>
<dbReference type="STRING" id="937218.SAMN06297251_10758"/>
<dbReference type="InterPro" id="IPR051205">
    <property type="entry name" value="UbiH/COQ6_monooxygenase"/>
</dbReference>
<dbReference type="Proteomes" id="UP000192656">
    <property type="component" value="Unassembled WGS sequence"/>
</dbReference>
<organism evidence="10 11">
    <name type="scientific">Fulvimarina manganoxydans</name>
    <dbReference type="NCBI Taxonomy" id="937218"/>
    <lineage>
        <taxon>Bacteria</taxon>
        <taxon>Pseudomonadati</taxon>
        <taxon>Pseudomonadota</taxon>
        <taxon>Alphaproteobacteria</taxon>
        <taxon>Hyphomicrobiales</taxon>
        <taxon>Aurantimonadaceae</taxon>
        <taxon>Fulvimarina</taxon>
    </lineage>
</organism>
<dbReference type="OrthoDB" id="9796623at2"/>
<evidence type="ECO:0000256" key="2">
    <source>
        <dbReference type="ARBA" id="ARBA00004749"/>
    </source>
</evidence>
<dbReference type="SUPFAM" id="SSF51905">
    <property type="entry name" value="FAD/NAD(P)-binding domain"/>
    <property type="match status" value="1"/>
</dbReference>
<evidence type="ECO:0000259" key="9">
    <source>
        <dbReference type="Pfam" id="PF01494"/>
    </source>
</evidence>
<keyword evidence="5" id="KW-0274">FAD</keyword>
<dbReference type="InterPro" id="IPR002938">
    <property type="entry name" value="FAD-bd"/>
</dbReference>
<dbReference type="NCBIfam" id="TIGR01988">
    <property type="entry name" value="Ubi-OHases"/>
    <property type="match status" value="1"/>
</dbReference>
<dbReference type="PANTHER" id="PTHR43876:SF7">
    <property type="entry name" value="UBIQUINONE BIOSYNTHESIS MONOOXYGENASE COQ6, MITOCHONDRIAL"/>
    <property type="match status" value="1"/>
</dbReference>
<dbReference type="UniPathway" id="UPA00232"/>
<gene>
    <name evidence="10" type="ORF">SAMN06297251_10758</name>
</gene>
<evidence type="ECO:0000256" key="8">
    <source>
        <dbReference type="SAM" id="MobiDB-lite"/>
    </source>
</evidence>
<evidence type="ECO:0000256" key="7">
    <source>
        <dbReference type="ARBA" id="ARBA00023033"/>
    </source>
</evidence>
<protein>
    <submittedName>
        <fullName evidence="10">2-octaprenyl-6-methoxyphenol hydroxylase</fullName>
    </submittedName>
</protein>
<feature type="compositionally biased region" description="Basic and acidic residues" evidence="8">
    <location>
        <begin position="393"/>
        <end position="413"/>
    </location>
</feature>
<dbReference type="PANTHER" id="PTHR43876">
    <property type="entry name" value="UBIQUINONE BIOSYNTHESIS MONOOXYGENASE COQ6, MITOCHONDRIAL"/>
    <property type="match status" value="1"/>
</dbReference>
<dbReference type="InterPro" id="IPR036188">
    <property type="entry name" value="FAD/NAD-bd_sf"/>
</dbReference>
<sequence length="413" mass="44755">MERREIAVVGGGLAGTATAIALARAGFDTILLAPPAPTDFRSTALIGASMDFLDRIDLAGPIRAKGESLAVMRLVDDTGRLFRAPTIEFRASEIDRPAFGTNILNADLAALLDEAVDQTDRLERRAIAASGVETDRDGAVVTLADGNKIAVSLVVAADGRRSVMREAAGIKTRDWRYPQTALVFNIGHDVPHDQISTEFHTKTGPFTQVPLPGRRSAIVWVEKPDLAELYVDVKTEKLERIVEEKMHSILGRVTIESEIQAFPLSGTSVDRLTGERLALVGEAAHVFPPIGAQGLNLGLRDCQALVDCLLESRDDPGRASTLLSFEAKRRADVASRTVGVDLLNRSLLADMLPVQFARSLGLSAMAAIPPLRRFAMREGVAPGSGLFRSPWRAAKEHRSTKRAEREMAGREEI</sequence>
<feature type="region of interest" description="Disordered" evidence="8">
    <location>
        <begin position="392"/>
        <end position="413"/>
    </location>
</feature>
<dbReference type="RefSeq" id="WP_084409884.1">
    <property type="nucleotide sequence ID" value="NZ_FWXR01000007.1"/>
</dbReference>
<dbReference type="InterPro" id="IPR010971">
    <property type="entry name" value="UbiH/COQ6"/>
</dbReference>
<accession>A0A1W2BQQ5</accession>
<reference evidence="10 11" key="1">
    <citation type="submission" date="2017-04" db="EMBL/GenBank/DDBJ databases">
        <authorList>
            <person name="Afonso C.L."/>
            <person name="Miller P.J."/>
            <person name="Scott M.A."/>
            <person name="Spackman E."/>
            <person name="Goraichik I."/>
            <person name="Dimitrov K.M."/>
            <person name="Suarez D.L."/>
            <person name="Swayne D.E."/>
        </authorList>
    </citation>
    <scope>NUCLEOTIDE SEQUENCE [LARGE SCALE GENOMIC DNA]</scope>
    <source>
        <strain evidence="10 11">CGMCC 1.10972</strain>
    </source>
</reference>
<keyword evidence="6" id="KW-0560">Oxidoreductase</keyword>
<dbReference type="GO" id="GO:0016705">
    <property type="term" value="F:oxidoreductase activity, acting on paired donors, with incorporation or reduction of molecular oxygen"/>
    <property type="evidence" value="ECO:0007669"/>
    <property type="project" value="InterPro"/>
</dbReference>
<dbReference type="EMBL" id="FWXR01000007">
    <property type="protein sequence ID" value="SMC75126.1"/>
    <property type="molecule type" value="Genomic_DNA"/>
</dbReference>
<proteinExistence type="inferred from homology"/>
<dbReference type="AlphaFoldDB" id="A0A1W2BQQ5"/>
<comment type="pathway">
    <text evidence="2">Cofactor biosynthesis; ubiquinone biosynthesis.</text>
</comment>
<dbReference type="Pfam" id="PF01494">
    <property type="entry name" value="FAD_binding_3"/>
    <property type="match status" value="1"/>
</dbReference>
<evidence type="ECO:0000256" key="6">
    <source>
        <dbReference type="ARBA" id="ARBA00023002"/>
    </source>
</evidence>
<dbReference type="PRINTS" id="PR00420">
    <property type="entry name" value="RNGMNOXGNASE"/>
</dbReference>
<name>A0A1W2BQQ5_9HYPH</name>
<evidence type="ECO:0000256" key="4">
    <source>
        <dbReference type="ARBA" id="ARBA00022630"/>
    </source>
</evidence>
<keyword evidence="7" id="KW-0503">Monooxygenase</keyword>